<organism evidence="2 3">
    <name type="scientific">Candidatus Scatomonas pullistercoris</name>
    <dbReference type="NCBI Taxonomy" id="2840920"/>
    <lineage>
        <taxon>Bacteria</taxon>
        <taxon>Bacillati</taxon>
        <taxon>Bacillota</taxon>
        <taxon>Clostridia</taxon>
        <taxon>Lachnospirales</taxon>
        <taxon>Lachnospiraceae</taxon>
        <taxon>Lachnospiraceae incertae sedis</taxon>
        <taxon>Candidatus Scatomonas</taxon>
    </lineage>
</organism>
<sequence>MAVIYSSVDIERYDDEKHEGTCVLTGWRASEKPGAIELYFELDGQERKPDRIQYQERPDVFKICRTLYKKDTRVGFKVSLFQLNQLLNHCRTFRLKARQGEAETVIWEKQAEDIREEYGRQTLMRKIDGVRRRGSSMVVSGWVYDKLSSGILTVEDETGRQIEADCRKNSRPDVYKAFHVKNPDQVYGFEVSVPLSELTGNYLILHFKNSLVEKFTRIDLKKFEYENSPRGRRAELLSWKRRRDNWKMIRRRGLPYFIRYVKDYMEGDPADYEIWRKHHLPAERELAEQRTHEFAYCPLISIVIPLYNTPIPYLEELMRSIVGQTYGNWELCLADGSTDEKVREYMESSWGADARIRYQKLEKNMGIAGNTNAAAEMVRGDYVMLCDHDDLLAEDALFEMVKALNEDPSIDIIYTDEDLVNSDTTVFSDPRCKPDFNFDFLRSINYICHIFMVRKGILDETGYLREEYDGAQDYDLILRCCEKTDKIHHIPKILYHWRAHENSTAGNPESKTYAIEAGKKALEEHYRRMGIEAKVEYTDIFIMFRTIMKVQGSPRVSIIIPSQDHVKDLDKCITSIEEKSTWDNYEILVVENNSRRKETFQYYEDIQKQYENVKVVFWKKEFNYSAINNYGAGFATGDYYVLMNNDIEVITPSWMEQMLGYCQRADVGIVGAKLYYPDNTVQHAGAVIGLGGFAGHVLTHSRRSDVGYFGRLKAIQNISAVTAACMMIRRDCFEAVGGLDEKFRVALNDMDLCLKVRELGKLIVFNPWVELYHYESKSRGMEDTPEKYERFKREVARFREKWAEVLEKGDPYYSPNLTLMYGDCSLRTPYEHFDILDDIAGDKKWHRG</sequence>
<accession>A0A9D1P2P0</accession>
<dbReference type="InterPro" id="IPR029044">
    <property type="entry name" value="Nucleotide-diphossugar_trans"/>
</dbReference>
<dbReference type="PANTHER" id="PTHR43179">
    <property type="entry name" value="RHAMNOSYLTRANSFERASE WBBL"/>
    <property type="match status" value="1"/>
</dbReference>
<dbReference type="PANTHER" id="PTHR43179:SF7">
    <property type="entry name" value="RHAMNOSYLTRANSFERASE WBBL"/>
    <property type="match status" value="1"/>
</dbReference>
<evidence type="ECO:0000313" key="2">
    <source>
        <dbReference type="EMBL" id="HIV25237.1"/>
    </source>
</evidence>
<dbReference type="Proteomes" id="UP000824169">
    <property type="component" value="Unassembled WGS sequence"/>
</dbReference>
<proteinExistence type="predicted"/>
<reference evidence="2" key="1">
    <citation type="submission" date="2020-10" db="EMBL/GenBank/DDBJ databases">
        <authorList>
            <person name="Gilroy R."/>
        </authorList>
    </citation>
    <scope>NUCLEOTIDE SEQUENCE</scope>
    <source>
        <strain evidence="2">CHK188-20938</strain>
    </source>
</reference>
<reference evidence="2" key="2">
    <citation type="journal article" date="2021" name="PeerJ">
        <title>Extensive microbial diversity within the chicken gut microbiome revealed by metagenomics and culture.</title>
        <authorList>
            <person name="Gilroy R."/>
            <person name="Ravi A."/>
            <person name="Getino M."/>
            <person name="Pursley I."/>
            <person name="Horton D.L."/>
            <person name="Alikhan N.F."/>
            <person name="Baker D."/>
            <person name="Gharbi K."/>
            <person name="Hall N."/>
            <person name="Watson M."/>
            <person name="Adriaenssens E.M."/>
            <person name="Foster-Nyarko E."/>
            <person name="Jarju S."/>
            <person name="Secka A."/>
            <person name="Antonio M."/>
            <person name="Oren A."/>
            <person name="Chaudhuri R.R."/>
            <person name="La Ragione R."/>
            <person name="Hildebrand F."/>
            <person name="Pallen M.J."/>
        </authorList>
    </citation>
    <scope>NUCLEOTIDE SEQUENCE</scope>
    <source>
        <strain evidence="2">CHK188-20938</strain>
    </source>
</reference>
<feature type="domain" description="Glycosyltransferase 2-like" evidence="1">
    <location>
        <begin position="301"/>
        <end position="460"/>
    </location>
</feature>
<dbReference type="Pfam" id="PF00535">
    <property type="entry name" value="Glycos_transf_2"/>
    <property type="match status" value="2"/>
</dbReference>
<dbReference type="Gene3D" id="3.90.550.10">
    <property type="entry name" value="Spore Coat Polysaccharide Biosynthesis Protein SpsA, Chain A"/>
    <property type="match status" value="2"/>
</dbReference>
<comment type="caution">
    <text evidence="2">The sequence shown here is derived from an EMBL/GenBank/DDBJ whole genome shotgun (WGS) entry which is preliminary data.</text>
</comment>
<dbReference type="CDD" id="cd04186">
    <property type="entry name" value="GT_2_like_c"/>
    <property type="match status" value="1"/>
</dbReference>
<name>A0A9D1P2P0_9FIRM</name>
<evidence type="ECO:0000259" key="1">
    <source>
        <dbReference type="Pfam" id="PF00535"/>
    </source>
</evidence>
<dbReference type="SUPFAM" id="SSF53448">
    <property type="entry name" value="Nucleotide-diphospho-sugar transferases"/>
    <property type="match status" value="2"/>
</dbReference>
<gene>
    <name evidence="2" type="ORF">IAB71_05525</name>
</gene>
<evidence type="ECO:0000313" key="3">
    <source>
        <dbReference type="Proteomes" id="UP000824169"/>
    </source>
</evidence>
<dbReference type="InterPro" id="IPR001173">
    <property type="entry name" value="Glyco_trans_2-like"/>
</dbReference>
<feature type="domain" description="Glycosyltransferase 2-like" evidence="1">
    <location>
        <begin position="557"/>
        <end position="735"/>
    </location>
</feature>
<dbReference type="GO" id="GO:0016757">
    <property type="term" value="F:glycosyltransferase activity"/>
    <property type="evidence" value="ECO:0007669"/>
    <property type="project" value="UniProtKB-KW"/>
</dbReference>
<dbReference type="CDD" id="cd04184">
    <property type="entry name" value="GT2_RfbC_Mx_like"/>
    <property type="match status" value="1"/>
</dbReference>
<protein>
    <submittedName>
        <fullName evidence="2">Glycosyltransferase family 2 protein</fullName>
    </submittedName>
</protein>
<dbReference type="EMBL" id="DVOO01000015">
    <property type="protein sequence ID" value="HIV25237.1"/>
    <property type="molecule type" value="Genomic_DNA"/>
</dbReference>
<dbReference type="AlphaFoldDB" id="A0A9D1P2P0"/>